<feature type="repeat" description="TPR" evidence="1">
    <location>
        <begin position="557"/>
        <end position="590"/>
    </location>
</feature>
<sequence>MKNYIKLALACSIYFSEIAVNIACGPEQDPYDMQTTYYLPHITGSGYAAFQYIPYQFLYSEREPQSESSINASLWAKHLKVSEKDIIQLMYATDSATAAALLANQTPDSLAGNSFWKALQRHPQELAYFKLTKKAENLSNIKYDYWDPAPIDTDQLLTLGEEAAAQIKNHKKGSFLYLRYAYQAARLALIGKDYAQSMEIYEHYLEPIGTKDPILGWALSNYAGATRWSGNPEKAAFLFAQVFSQRPERRILAYKNYNYIEADVKNIVSLATTKEDKFNIYAITAFNSAEPDLETLKACYDLKPTHEIIPILIGREVNKLEEKLITPFQISYGASNWYEDADITQTRADLASFRNFTLQITKDKKIKSPELGLLAAAYLSVINKENTLAKDYLSKISAGKLTGSYADQFTITQLLTRIEDWKSGTEKDENYLKNTLSWLLKKAQDEKTDSTQYSNFENAPYSLIGRNILTNILVPHYLAAKDTTKASLAALKADVFANNGLVKDTLTQNMSYATQEFWQRNLSATSLNKLIENFKNSEQRDALTAFLLADINQVNFDELYELQGTTYLREHNYKAAIQSFQQVVGPQKKELVTDYYNDQPFFAAPFIAPLKDYPKKRGTRYFSKMDYAKAMLKLVEATQTEKDPEKLANYYFQLAVGEYQTSTFGNSWMLKSYTWSSTDAHDPLTVSWDQDYKQTYTAKLWFEKALRLSKNMEFKAKCVFWLAKCQQHTYQYNEDTRWTYYEHFKESPFYQYAVSNPYFKVLKTQYGRTKLYQTAVHECSYLADFISR</sequence>
<organism evidence="2 3">
    <name type="scientific">Rhinopithecimicrobium faecis</name>
    <dbReference type="NCBI Taxonomy" id="2820698"/>
    <lineage>
        <taxon>Bacteria</taxon>
        <taxon>Pseudomonadati</taxon>
        <taxon>Bacteroidota</taxon>
        <taxon>Sphingobacteriia</taxon>
        <taxon>Sphingobacteriales</taxon>
        <taxon>Sphingobacteriaceae</taxon>
        <taxon>Rhinopithecimicrobium</taxon>
    </lineage>
</organism>
<dbReference type="Proteomes" id="UP000679691">
    <property type="component" value="Unassembled WGS sequence"/>
</dbReference>
<dbReference type="InterPro" id="IPR019734">
    <property type="entry name" value="TPR_rpt"/>
</dbReference>
<dbReference type="SUPFAM" id="SSF48452">
    <property type="entry name" value="TPR-like"/>
    <property type="match status" value="1"/>
</dbReference>
<evidence type="ECO:0000313" key="2">
    <source>
        <dbReference type="EMBL" id="MBP3943512.1"/>
    </source>
</evidence>
<dbReference type="PROSITE" id="PS50005">
    <property type="entry name" value="TPR"/>
    <property type="match status" value="1"/>
</dbReference>
<keyword evidence="3" id="KW-1185">Reference proteome</keyword>
<evidence type="ECO:0000256" key="1">
    <source>
        <dbReference type="PROSITE-ProRule" id="PRU00339"/>
    </source>
</evidence>
<reference evidence="2" key="1">
    <citation type="submission" date="2021-03" db="EMBL/GenBank/DDBJ databases">
        <authorList>
            <person name="Lu T."/>
            <person name="Wang Q."/>
            <person name="Han X."/>
        </authorList>
    </citation>
    <scope>NUCLEOTIDE SEQUENCE</scope>
    <source>
        <strain evidence="2">WQ 2009</strain>
    </source>
</reference>
<proteinExistence type="predicted"/>
<keyword evidence="1" id="KW-0802">TPR repeat</keyword>
<dbReference type="RefSeq" id="WP_353547004.1">
    <property type="nucleotide sequence ID" value="NZ_JAGKSB010000007.1"/>
</dbReference>
<evidence type="ECO:0008006" key="4">
    <source>
        <dbReference type="Google" id="ProtNLM"/>
    </source>
</evidence>
<gene>
    <name evidence="2" type="ORF">J5U18_08035</name>
</gene>
<evidence type="ECO:0000313" key="3">
    <source>
        <dbReference type="Proteomes" id="UP000679691"/>
    </source>
</evidence>
<dbReference type="AlphaFoldDB" id="A0A8T4H8Y6"/>
<dbReference type="InterPro" id="IPR011990">
    <property type="entry name" value="TPR-like_helical_dom_sf"/>
</dbReference>
<protein>
    <recommendedName>
        <fullName evidence="4">Tetratricopeptide repeat-containing protein</fullName>
    </recommendedName>
</protein>
<name>A0A8T4H8Y6_9SPHI</name>
<accession>A0A8T4H8Y6</accession>
<dbReference type="EMBL" id="JAGKSB010000007">
    <property type="protein sequence ID" value="MBP3943512.1"/>
    <property type="molecule type" value="Genomic_DNA"/>
</dbReference>
<comment type="caution">
    <text evidence="2">The sequence shown here is derived from an EMBL/GenBank/DDBJ whole genome shotgun (WGS) entry which is preliminary data.</text>
</comment>